<gene>
    <name evidence="1" type="ORF">SFRICE_015876</name>
</gene>
<dbReference type="EMBL" id="ODYU01007621">
    <property type="protein sequence ID" value="SOQ50553.1"/>
    <property type="molecule type" value="Genomic_DNA"/>
</dbReference>
<proteinExistence type="predicted"/>
<reference evidence="1" key="1">
    <citation type="submission" date="2016-07" db="EMBL/GenBank/DDBJ databases">
        <authorList>
            <person name="Bretaudeau A."/>
        </authorList>
    </citation>
    <scope>NUCLEOTIDE SEQUENCE</scope>
    <source>
        <strain evidence="1">Rice</strain>
        <tissue evidence="1">Whole body</tissue>
    </source>
</reference>
<name>A0A2H1WBW3_SPOFR</name>
<accession>A0A2H1WBW3</accession>
<evidence type="ECO:0000313" key="1">
    <source>
        <dbReference type="EMBL" id="SOQ50553.1"/>
    </source>
</evidence>
<protein>
    <submittedName>
        <fullName evidence="1">SFRICE_015876</fullName>
    </submittedName>
</protein>
<sequence length="270" mass="31343">MCYGCGLWMTYTSLSIHCILELHIFLAQLHSLVLVKTNKPRRSFDLCFISMFSWSIAREKDLRGTSNSMRYGVHKSAAHLTAWRKFTHLSAHHCHINNGATYFKLSDSSVHRNITQNPVDIRERMYCLWIPVEFNNRGAFVRSSCVEEEFCCFCCCDSCGVVDDVIHILMECARNENTRNIYFTSAKNRTSTSISRKPLGLLPDNFGVCAWELHYLIPTSLFYHHKWQGTTRMIPTKRFASNFFMRTAKEWNSLPESVFPEKYNSSVFKS</sequence>
<dbReference type="AlphaFoldDB" id="A0A2H1WBW3"/>
<organism evidence="1">
    <name type="scientific">Spodoptera frugiperda</name>
    <name type="common">Fall armyworm</name>
    <dbReference type="NCBI Taxonomy" id="7108"/>
    <lineage>
        <taxon>Eukaryota</taxon>
        <taxon>Metazoa</taxon>
        <taxon>Ecdysozoa</taxon>
        <taxon>Arthropoda</taxon>
        <taxon>Hexapoda</taxon>
        <taxon>Insecta</taxon>
        <taxon>Pterygota</taxon>
        <taxon>Neoptera</taxon>
        <taxon>Endopterygota</taxon>
        <taxon>Lepidoptera</taxon>
        <taxon>Glossata</taxon>
        <taxon>Ditrysia</taxon>
        <taxon>Noctuoidea</taxon>
        <taxon>Noctuidae</taxon>
        <taxon>Amphipyrinae</taxon>
        <taxon>Spodoptera</taxon>
    </lineage>
</organism>